<dbReference type="Proteomes" id="UP000811545">
    <property type="component" value="Unassembled WGS sequence"/>
</dbReference>
<evidence type="ECO:0000256" key="4">
    <source>
        <dbReference type="ARBA" id="ARBA00005225"/>
    </source>
</evidence>
<evidence type="ECO:0000256" key="7">
    <source>
        <dbReference type="ARBA" id="ARBA00022490"/>
    </source>
</evidence>
<gene>
    <name evidence="16 17" type="primary">coaX</name>
    <name evidence="17" type="ORF">DDT42_01477</name>
</gene>
<comment type="cofactor">
    <cofactor evidence="16">
        <name>NH4(+)</name>
        <dbReference type="ChEBI" id="CHEBI:28938"/>
    </cofactor>
    <cofactor evidence="16">
        <name>K(+)</name>
        <dbReference type="ChEBI" id="CHEBI:29103"/>
    </cofactor>
    <text evidence="16">A monovalent cation. Ammonium or potassium.</text>
</comment>
<name>A0A9E2F1M3_PSYF1</name>
<dbReference type="SUPFAM" id="SSF53067">
    <property type="entry name" value="Actin-like ATPase domain"/>
    <property type="match status" value="2"/>
</dbReference>
<feature type="binding site" evidence="16">
    <location>
        <position position="184"/>
    </location>
    <ligand>
        <name>substrate</name>
    </ligand>
</feature>
<evidence type="ECO:0000256" key="13">
    <source>
        <dbReference type="ARBA" id="ARBA00022993"/>
    </source>
</evidence>
<dbReference type="GO" id="GO:0004594">
    <property type="term" value="F:pantothenate kinase activity"/>
    <property type="evidence" value="ECO:0007669"/>
    <property type="project" value="UniProtKB-UniRule"/>
</dbReference>
<dbReference type="EC" id="2.7.1.33" evidence="6 16"/>
<comment type="similarity">
    <text evidence="14 16">Belongs to the type III pantothenate kinase family.</text>
</comment>
<comment type="cofactor">
    <cofactor evidence="2">
        <name>K(+)</name>
        <dbReference type="ChEBI" id="CHEBI:29103"/>
    </cofactor>
</comment>
<feature type="binding site" evidence="16">
    <location>
        <begin position="107"/>
        <end position="110"/>
    </location>
    <ligand>
        <name>substrate</name>
    </ligand>
</feature>
<evidence type="ECO:0000256" key="8">
    <source>
        <dbReference type="ARBA" id="ARBA00022679"/>
    </source>
</evidence>
<keyword evidence="13 16" id="KW-0173">Coenzyme A biosynthesis</keyword>
<dbReference type="PANTHER" id="PTHR34265:SF1">
    <property type="entry name" value="TYPE III PANTOTHENATE KINASE"/>
    <property type="match status" value="1"/>
</dbReference>
<comment type="caution">
    <text evidence="16">Lacks conserved residue(s) required for the propagation of feature annotation.</text>
</comment>
<evidence type="ECO:0000256" key="3">
    <source>
        <dbReference type="ARBA" id="ARBA00004496"/>
    </source>
</evidence>
<dbReference type="InterPro" id="IPR004619">
    <property type="entry name" value="Type_III_PanK"/>
</dbReference>
<dbReference type="Pfam" id="PF03309">
    <property type="entry name" value="Pan_kinase"/>
    <property type="match status" value="1"/>
</dbReference>
<dbReference type="GO" id="GO:0005524">
    <property type="term" value="F:ATP binding"/>
    <property type="evidence" value="ECO:0007669"/>
    <property type="project" value="UniProtKB-UniRule"/>
</dbReference>
<keyword evidence="7 16" id="KW-0963">Cytoplasm</keyword>
<comment type="function">
    <text evidence="16">Catalyzes the phosphorylation of pantothenate (Pan), the first step in CoA biosynthesis.</text>
</comment>
<evidence type="ECO:0000256" key="9">
    <source>
        <dbReference type="ARBA" id="ARBA00022741"/>
    </source>
</evidence>
<keyword evidence="9 16" id="KW-0547">Nucleotide-binding</keyword>
<evidence type="ECO:0000256" key="14">
    <source>
        <dbReference type="ARBA" id="ARBA00038036"/>
    </source>
</evidence>
<evidence type="ECO:0000256" key="2">
    <source>
        <dbReference type="ARBA" id="ARBA00001958"/>
    </source>
</evidence>
<keyword evidence="12 16" id="KW-0630">Potassium</keyword>
<keyword evidence="8 16" id="KW-0808">Transferase</keyword>
<evidence type="ECO:0000256" key="5">
    <source>
        <dbReference type="ARBA" id="ARBA00011738"/>
    </source>
</evidence>
<keyword evidence="11 16" id="KW-0067">ATP-binding</keyword>
<reference evidence="17 18" key="1">
    <citation type="journal article" date="2021" name="bioRxiv">
        <title>Unique metabolic strategies in Hadean analogues reveal hints for primordial physiology.</title>
        <authorList>
            <person name="Nobu M.K."/>
            <person name="Nakai R."/>
            <person name="Tamazawa S."/>
            <person name="Mori H."/>
            <person name="Toyoda A."/>
            <person name="Ijiri A."/>
            <person name="Suzuki S."/>
            <person name="Kurokawa K."/>
            <person name="Kamagata Y."/>
            <person name="Tamaki H."/>
        </authorList>
    </citation>
    <scope>NUCLEOTIDE SEQUENCE [LARGE SCALE GENOMIC DNA]</scope>
    <source>
        <strain evidence="17">BS525</strain>
    </source>
</reference>
<dbReference type="PANTHER" id="PTHR34265">
    <property type="entry name" value="TYPE III PANTOTHENATE KINASE"/>
    <property type="match status" value="1"/>
</dbReference>
<comment type="subcellular location">
    <subcellularLocation>
        <location evidence="3 16">Cytoplasm</location>
    </subcellularLocation>
</comment>
<evidence type="ECO:0000313" key="17">
    <source>
        <dbReference type="EMBL" id="MBT9145604.1"/>
    </source>
</evidence>
<dbReference type="AlphaFoldDB" id="A0A9E2F1M3"/>
<dbReference type="HAMAP" id="MF_01274">
    <property type="entry name" value="Pantothen_kinase_3"/>
    <property type="match status" value="1"/>
</dbReference>
<protein>
    <recommendedName>
        <fullName evidence="15 16">Type III pantothenate kinase</fullName>
        <ecNumber evidence="6 16">2.7.1.33</ecNumber>
    </recommendedName>
    <alternativeName>
        <fullName evidence="16">PanK-III</fullName>
    </alternativeName>
    <alternativeName>
        <fullName evidence="16">Pantothenic acid kinase</fullName>
    </alternativeName>
</protein>
<feature type="active site" description="Proton acceptor" evidence="16">
    <location>
        <position position="109"/>
    </location>
</feature>
<keyword evidence="10 16" id="KW-0418">Kinase</keyword>
<feature type="binding site" evidence="16">
    <location>
        <position position="132"/>
    </location>
    <ligand>
        <name>ATP</name>
        <dbReference type="ChEBI" id="CHEBI:30616"/>
    </ligand>
</feature>
<evidence type="ECO:0000256" key="6">
    <source>
        <dbReference type="ARBA" id="ARBA00012102"/>
    </source>
</evidence>
<organism evidence="17 18">
    <name type="scientific">Psychracetigena formicireducens</name>
    <dbReference type="NCBI Taxonomy" id="2986056"/>
    <lineage>
        <taxon>Bacteria</taxon>
        <taxon>Bacillati</taxon>
        <taxon>Candidatus Lithacetigenota</taxon>
        <taxon>Candidatus Psychracetigena</taxon>
    </lineage>
</organism>
<sequence length="264" mass="28872">MVLGITVLNQLTTVGIINQEGVVFRFKVRSDPLRTPFEYVLQIKETLNQHKYEMEQAQKMVVASVVPPITRIMKELGEEVLKIPTLIVAPGIKTGLSLKVENPKEVGADLIALAVGALSQYLPPFILVNCDTATTFSVVNQNREFIGVAIAPGIFNSLNSLIEKTALLPGINLGAPREVVGKNTEEALKSGFVYGFAGMIDSMVKRIQQSQPGKFKVIASGECLSVIAPYLQNIEVFDEDLGLKGLYQINLINLPERGSTNKQF</sequence>
<comment type="catalytic activity">
    <reaction evidence="1 16">
        <text>(R)-pantothenate + ATP = (R)-4'-phosphopantothenate + ADP + H(+)</text>
        <dbReference type="Rhea" id="RHEA:16373"/>
        <dbReference type="ChEBI" id="CHEBI:10986"/>
        <dbReference type="ChEBI" id="CHEBI:15378"/>
        <dbReference type="ChEBI" id="CHEBI:29032"/>
        <dbReference type="ChEBI" id="CHEBI:30616"/>
        <dbReference type="ChEBI" id="CHEBI:456216"/>
        <dbReference type="EC" id="2.7.1.33"/>
    </reaction>
</comment>
<evidence type="ECO:0000313" key="18">
    <source>
        <dbReference type="Proteomes" id="UP000811545"/>
    </source>
</evidence>
<evidence type="ECO:0000256" key="11">
    <source>
        <dbReference type="ARBA" id="ARBA00022840"/>
    </source>
</evidence>
<feature type="binding site" evidence="16">
    <location>
        <begin position="6"/>
        <end position="13"/>
    </location>
    <ligand>
        <name>ATP</name>
        <dbReference type="ChEBI" id="CHEBI:30616"/>
    </ligand>
</feature>
<dbReference type="Gene3D" id="3.30.420.40">
    <property type="match status" value="2"/>
</dbReference>
<evidence type="ECO:0000256" key="12">
    <source>
        <dbReference type="ARBA" id="ARBA00022958"/>
    </source>
</evidence>
<dbReference type="EMBL" id="QLTW01000126">
    <property type="protein sequence ID" value="MBT9145604.1"/>
    <property type="molecule type" value="Genomic_DNA"/>
</dbReference>
<dbReference type="GO" id="GO:0005737">
    <property type="term" value="C:cytoplasm"/>
    <property type="evidence" value="ECO:0007669"/>
    <property type="project" value="UniProtKB-SubCell"/>
</dbReference>
<dbReference type="NCBIfam" id="TIGR00671">
    <property type="entry name" value="baf"/>
    <property type="match status" value="1"/>
</dbReference>
<comment type="pathway">
    <text evidence="4 16">Cofactor biosynthesis; coenzyme A biosynthesis; CoA from (R)-pantothenate: step 1/5.</text>
</comment>
<dbReference type="GO" id="GO:0015937">
    <property type="term" value="P:coenzyme A biosynthetic process"/>
    <property type="evidence" value="ECO:0007669"/>
    <property type="project" value="UniProtKB-UniRule"/>
</dbReference>
<dbReference type="CDD" id="cd24015">
    <property type="entry name" value="ASKHA_NBD_PanK-III"/>
    <property type="match status" value="1"/>
</dbReference>
<comment type="subunit">
    <text evidence="5 16">Homodimer.</text>
</comment>
<evidence type="ECO:0000256" key="16">
    <source>
        <dbReference type="HAMAP-Rule" id="MF_01274"/>
    </source>
</evidence>
<proteinExistence type="inferred from homology"/>
<comment type="caution">
    <text evidence="17">The sequence shown here is derived from an EMBL/GenBank/DDBJ whole genome shotgun (WGS) entry which is preliminary data.</text>
</comment>
<evidence type="ECO:0000256" key="1">
    <source>
        <dbReference type="ARBA" id="ARBA00001206"/>
    </source>
</evidence>
<dbReference type="InterPro" id="IPR043129">
    <property type="entry name" value="ATPase_NBD"/>
</dbReference>
<evidence type="ECO:0000256" key="10">
    <source>
        <dbReference type="ARBA" id="ARBA00022777"/>
    </source>
</evidence>
<evidence type="ECO:0000256" key="15">
    <source>
        <dbReference type="ARBA" id="ARBA00040883"/>
    </source>
</evidence>
<accession>A0A9E2F1M3</accession>